<name>A0ABN7K9G2_9BACT</name>
<dbReference type="Pfam" id="PF00842">
    <property type="entry name" value="Ala_racemase_C"/>
    <property type="match status" value="1"/>
</dbReference>
<evidence type="ECO:0000256" key="2">
    <source>
        <dbReference type="ARBA" id="ARBA00022898"/>
    </source>
</evidence>
<gene>
    <name evidence="5" type="primary">alr</name>
    <name evidence="5" type="ORF">LMG8286_01653</name>
</gene>
<evidence type="ECO:0000313" key="6">
    <source>
        <dbReference type="Proteomes" id="UP000789359"/>
    </source>
</evidence>
<dbReference type="EC" id="5.1.1.1" evidence="5"/>
<proteinExistence type="predicted"/>
<dbReference type="PANTHER" id="PTHR30511:SF0">
    <property type="entry name" value="ALANINE RACEMASE, CATABOLIC-RELATED"/>
    <property type="match status" value="1"/>
</dbReference>
<dbReference type="Gene3D" id="3.20.20.10">
    <property type="entry name" value="Alanine racemase"/>
    <property type="match status" value="1"/>
</dbReference>
<dbReference type="GO" id="GO:0008784">
    <property type="term" value="F:alanine racemase activity"/>
    <property type="evidence" value="ECO:0007669"/>
    <property type="project" value="UniProtKB-EC"/>
</dbReference>
<dbReference type="Proteomes" id="UP000789359">
    <property type="component" value="Unassembled WGS sequence"/>
</dbReference>
<evidence type="ECO:0000313" key="5">
    <source>
        <dbReference type="EMBL" id="CAD7289111.1"/>
    </source>
</evidence>
<reference evidence="5 6" key="1">
    <citation type="submission" date="2020-11" db="EMBL/GenBank/DDBJ databases">
        <authorList>
            <person name="Peeters C."/>
        </authorList>
    </citation>
    <scope>NUCLEOTIDE SEQUENCE [LARGE SCALE GENOMIC DNA]</scope>
    <source>
        <strain evidence="5 6">LMG 8286</strain>
    </source>
</reference>
<dbReference type="InterPro" id="IPR000821">
    <property type="entry name" value="Ala_racemase"/>
</dbReference>
<evidence type="ECO:0000256" key="3">
    <source>
        <dbReference type="ARBA" id="ARBA00023235"/>
    </source>
</evidence>
<feature type="domain" description="Alanine racemase C-terminal" evidence="4">
    <location>
        <begin position="222"/>
        <end position="334"/>
    </location>
</feature>
<dbReference type="EMBL" id="CAJHOE010000006">
    <property type="protein sequence ID" value="CAD7289111.1"/>
    <property type="molecule type" value="Genomic_DNA"/>
</dbReference>
<dbReference type="InterPro" id="IPR009006">
    <property type="entry name" value="Ala_racemase/Decarboxylase_C"/>
</dbReference>
<dbReference type="Pfam" id="PF01168">
    <property type="entry name" value="Ala_racemase_N"/>
    <property type="match status" value="1"/>
</dbReference>
<dbReference type="NCBIfam" id="NF000791">
    <property type="entry name" value="PRK00053.2-2"/>
    <property type="match status" value="1"/>
</dbReference>
<dbReference type="RefSeq" id="WP_230057394.1">
    <property type="nucleotide sequence ID" value="NZ_CAJHOE010000006.1"/>
</dbReference>
<evidence type="ECO:0000256" key="1">
    <source>
        <dbReference type="ARBA" id="ARBA00001933"/>
    </source>
</evidence>
<accession>A0ABN7K9G2</accession>
<dbReference type="InterPro" id="IPR029066">
    <property type="entry name" value="PLP-binding_barrel"/>
</dbReference>
<dbReference type="SUPFAM" id="SSF50621">
    <property type="entry name" value="Alanine racemase C-terminal domain-like"/>
    <property type="match status" value="1"/>
</dbReference>
<dbReference type="InterPro" id="IPR011079">
    <property type="entry name" value="Ala_racemase_C"/>
</dbReference>
<evidence type="ECO:0000259" key="4">
    <source>
        <dbReference type="SMART" id="SM01005"/>
    </source>
</evidence>
<keyword evidence="6" id="KW-1185">Reference proteome</keyword>
<comment type="cofactor">
    <cofactor evidence="1">
        <name>pyridoxal 5'-phosphate</name>
        <dbReference type="ChEBI" id="CHEBI:597326"/>
    </cofactor>
</comment>
<dbReference type="InterPro" id="IPR020622">
    <property type="entry name" value="Ala_racemase_pyridoxalP-BS"/>
</dbReference>
<dbReference type="PRINTS" id="PR00992">
    <property type="entry name" value="ALARACEMASE"/>
</dbReference>
<dbReference type="SUPFAM" id="SSF51419">
    <property type="entry name" value="PLP-binding barrel"/>
    <property type="match status" value="1"/>
</dbReference>
<dbReference type="SMART" id="SM01005">
    <property type="entry name" value="Ala_racemase_C"/>
    <property type="match status" value="1"/>
</dbReference>
<comment type="caution">
    <text evidence="5">The sequence shown here is derived from an EMBL/GenBank/DDBJ whole genome shotgun (WGS) entry which is preliminary data.</text>
</comment>
<keyword evidence="3 5" id="KW-0413">Isomerase</keyword>
<organism evidence="5 6">
    <name type="scientific">Campylobacter suis</name>
    <dbReference type="NCBI Taxonomy" id="2790657"/>
    <lineage>
        <taxon>Bacteria</taxon>
        <taxon>Pseudomonadati</taxon>
        <taxon>Campylobacterota</taxon>
        <taxon>Epsilonproteobacteria</taxon>
        <taxon>Campylobacterales</taxon>
        <taxon>Campylobacteraceae</taxon>
        <taxon>Campylobacter</taxon>
    </lineage>
</organism>
<dbReference type="PANTHER" id="PTHR30511">
    <property type="entry name" value="ALANINE RACEMASE"/>
    <property type="match status" value="1"/>
</dbReference>
<sequence length="334" mass="37845">MAEIRLNKKNYEHNLRVISKKASGRVILVLKSNAYGHGAKLLAKTASELGFKFCAVKNEQEAYELTQYMQEILILSHIFNGSEKDDFIYAVNSLDDLKTAKSGTKIHLKIDTLMHRNGIDLSEIDTALKIIKERNLQLLGAFTHFRSADEMNADYFVQKQNFMLVKARIKEQTDSKDELVFHSHASAAFERNLSGFDDEYVRVGMAQLGYAQFDKNLELKPVLSLWARRISARTLKATQGVGYGAKFIAQKDMAVATYDIGYGGGLLRYGGQGELLLANKKPMLGKMSMDSFSCEDVGEWVCVFDDARSWAKFFNTIEYEILVKLSPFIDRKWV</sequence>
<protein>
    <submittedName>
        <fullName evidence="5">Alanine racemase</fullName>
        <ecNumber evidence="5">5.1.1.1</ecNumber>
    </submittedName>
</protein>
<keyword evidence="2" id="KW-0663">Pyridoxal phosphate</keyword>
<dbReference type="PROSITE" id="PS00395">
    <property type="entry name" value="ALANINE_RACEMASE"/>
    <property type="match status" value="1"/>
</dbReference>
<dbReference type="Gene3D" id="2.40.37.10">
    <property type="entry name" value="Lyase, Ornithine Decarboxylase, Chain A, domain 1"/>
    <property type="match status" value="1"/>
</dbReference>
<dbReference type="InterPro" id="IPR001608">
    <property type="entry name" value="Ala_racemase_N"/>
</dbReference>